<evidence type="ECO:0000256" key="1">
    <source>
        <dbReference type="ARBA" id="ARBA00007359"/>
    </source>
</evidence>
<keyword evidence="2" id="KW-0540">Nuclease</keyword>
<evidence type="ECO:0000256" key="3">
    <source>
        <dbReference type="ARBA" id="ARBA00022759"/>
    </source>
</evidence>
<dbReference type="GO" id="GO:0004530">
    <property type="term" value="F:deoxyribonuclease I activity"/>
    <property type="evidence" value="ECO:0007669"/>
    <property type="project" value="TreeGrafter"/>
</dbReference>
<dbReference type="InterPro" id="IPR015943">
    <property type="entry name" value="WD40/YVTN_repeat-like_dom_sf"/>
</dbReference>
<dbReference type="Gene3D" id="2.130.10.10">
    <property type="entry name" value="YVTN repeat-like/Quinoprotein amine dehydrogenase"/>
    <property type="match status" value="1"/>
</dbReference>
<keyword evidence="5" id="KW-0472">Membrane</keyword>
<comment type="caution">
    <text evidence="7">The sequence shown here is derived from an EMBL/GenBank/DDBJ whole genome shotgun (WGS) entry which is preliminary data.</text>
</comment>
<dbReference type="SUPFAM" id="SSF56219">
    <property type="entry name" value="DNase I-like"/>
    <property type="match status" value="1"/>
</dbReference>
<feature type="transmembrane region" description="Helical" evidence="5">
    <location>
        <begin position="346"/>
        <end position="377"/>
    </location>
</feature>
<proteinExistence type="inferred from homology"/>
<dbReference type="SMART" id="SM00476">
    <property type="entry name" value="DNaseIc"/>
    <property type="match status" value="1"/>
</dbReference>
<dbReference type="Pfam" id="PF03372">
    <property type="entry name" value="Exo_endo_phos"/>
    <property type="match status" value="1"/>
</dbReference>
<dbReference type="Pfam" id="PF20721">
    <property type="entry name" value="C19orf12"/>
    <property type="match status" value="1"/>
</dbReference>
<evidence type="ECO:0000256" key="4">
    <source>
        <dbReference type="ARBA" id="ARBA00022801"/>
    </source>
</evidence>
<reference evidence="7" key="1">
    <citation type="submission" date="2023-04" db="EMBL/GenBank/DDBJ databases">
        <title>Chromosome-level genome of Chaenocephalus aceratus.</title>
        <authorList>
            <person name="Park H."/>
        </authorList>
    </citation>
    <scope>NUCLEOTIDE SEQUENCE</scope>
    <source>
        <strain evidence="7">DE</strain>
        <tissue evidence="7">Muscle</tissue>
    </source>
</reference>
<gene>
    <name evidence="7" type="ORF">KUDE01_004029</name>
</gene>
<keyword evidence="4" id="KW-0378">Hydrolase</keyword>
<dbReference type="SUPFAM" id="SSF50960">
    <property type="entry name" value="TolB, C-terminal domain"/>
    <property type="match status" value="1"/>
</dbReference>
<dbReference type="PANTHER" id="PTHR11371:SF26">
    <property type="entry name" value="DEOXYRIBONUCLEASE"/>
    <property type="match status" value="1"/>
</dbReference>
<dbReference type="AlphaFoldDB" id="A0AAD9FFS2"/>
<dbReference type="InterPro" id="IPR033369">
    <property type="entry name" value="C19orf12"/>
</dbReference>
<dbReference type="GO" id="GO:0003677">
    <property type="term" value="F:DNA binding"/>
    <property type="evidence" value="ECO:0007669"/>
    <property type="project" value="TreeGrafter"/>
</dbReference>
<keyword evidence="5" id="KW-1133">Transmembrane helix</keyword>
<evidence type="ECO:0000259" key="6">
    <source>
        <dbReference type="Pfam" id="PF03372"/>
    </source>
</evidence>
<keyword evidence="3" id="KW-0255">Endonuclease</keyword>
<accession>A0AAD9FFS2</accession>
<organism evidence="7 8">
    <name type="scientific">Dissostichus eleginoides</name>
    <name type="common">Patagonian toothfish</name>
    <name type="synonym">Dissostichus amissus</name>
    <dbReference type="NCBI Taxonomy" id="100907"/>
    <lineage>
        <taxon>Eukaryota</taxon>
        <taxon>Metazoa</taxon>
        <taxon>Chordata</taxon>
        <taxon>Craniata</taxon>
        <taxon>Vertebrata</taxon>
        <taxon>Euteleostomi</taxon>
        <taxon>Actinopterygii</taxon>
        <taxon>Neopterygii</taxon>
        <taxon>Teleostei</taxon>
        <taxon>Neoteleostei</taxon>
        <taxon>Acanthomorphata</taxon>
        <taxon>Eupercaria</taxon>
        <taxon>Perciformes</taxon>
        <taxon>Notothenioidei</taxon>
        <taxon>Nototheniidae</taxon>
        <taxon>Dissostichus</taxon>
    </lineage>
</organism>
<evidence type="ECO:0000256" key="2">
    <source>
        <dbReference type="ARBA" id="ARBA00022722"/>
    </source>
</evidence>
<evidence type="ECO:0000256" key="5">
    <source>
        <dbReference type="SAM" id="Phobius"/>
    </source>
</evidence>
<dbReference type="PANTHER" id="PTHR11371">
    <property type="entry name" value="DEOXYRIBONUCLEASE"/>
    <property type="match status" value="1"/>
</dbReference>
<keyword evidence="5" id="KW-0812">Transmembrane</keyword>
<dbReference type="InterPro" id="IPR005135">
    <property type="entry name" value="Endo/exonuclease/phosphatase"/>
</dbReference>
<dbReference type="EMBL" id="JASDAP010000006">
    <property type="protein sequence ID" value="KAK1901057.1"/>
    <property type="molecule type" value="Genomic_DNA"/>
</dbReference>
<dbReference type="Gene3D" id="3.60.10.10">
    <property type="entry name" value="Endonuclease/exonuclease/phosphatase"/>
    <property type="match status" value="2"/>
</dbReference>
<dbReference type="InterPro" id="IPR016202">
    <property type="entry name" value="DNase_I"/>
</dbReference>
<keyword evidence="8" id="KW-1185">Reference proteome</keyword>
<comment type="similarity">
    <text evidence="1">Belongs to the DNase I family.</text>
</comment>
<evidence type="ECO:0000313" key="7">
    <source>
        <dbReference type="EMBL" id="KAK1901057.1"/>
    </source>
</evidence>
<name>A0AAD9FFS2_DISEL</name>
<protein>
    <submittedName>
        <fullName evidence="7">Deoxyribonuclease-1-like 1</fullName>
    </submittedName>
</protein>
<feature type="domain" description="Endonuclease/exonuclease/phosphatase" evidence="6">
    <location>
        <begin position="19"/>
        <end position="144"/>
    </location>
</feature>
<dbReference type="Proteomes" id="UP001228049">
    <property type="component" value="Unassembled WGS sequence"/>
</dbReference>
<sequence>MKIAAFNVKRLGWNKVNKKEVRDIIIKIVSQYSVVLLEEVVDVSAVAMGLLLKHLNDYGDNKSNPYGMLCSESLGPNRYKEKFVYFYRSETQKLVLIPVHTKPSNAKAELKALHDVVKDVKKRWQNDNIMILGDFNADGKYLSNEQKETLRIFSAPYHWLIGDEVKTTTCNNNDYTYDRIVVYGERMLEAIVPNSAKAYNFEEELNLTDEQDGRVFIWTCDDPAGNTWTAKLLHKFNDVVWHVSWSITGNILAVSGGDNKYEFEVFFGFQRHSPMGVFIPGVSAEPLTSLLSTDTEQTLLLGHYLDVTQQKAQVAQRIDDVISLCCELSAHDRIKLGVKTSLDGGLMLAGMGVVGGLLFGPIGLLVGGTAGGLLGYLQTKDQFQPLPQILMELTPAQKMGLYSDIKLALGSISWMDAAELISLVMDNYPLKQKIIEVLQNVTKELRLKV</sequence>
<dbReference type="GO" id="GO:0005634">
    <property type="term" value="C:nucleus"/>
    <property type="evidence" value="ECO:0007669"/>
    <property type="project" value="TreeGrafter"/>
</dbReference>
<dbReference type="InterPro" id="IPR036691">
    <property type="entry name" value="Endo/exonu/phosph_ase_sf"/>
</dbReference>
<evidence type="ECO:0000313" key="8">
    <source>
        <dbReference type="Proteomes" id="UP001228049"/>
    </source>
</evidence>
<dbReference type="GO" id="GO:0006308">
    <property type="term" value="P:DNA catabolic process"/>
    <property type="evidence" value="ECO:0007669"/>
    <property type="project" value="InterPro"/>
</dbReference>